<evidence type="ECO:0000259" key="1">
    <source>
        <dbReference type="Pfam" id="PF05193"/>
    </source>
</evidence>
<sequence length="501" mass="53479">MLTPPASPSLPEVHRTEIDGVPVFWTDQPGRLSASLLFGVGLAHETFLETGITHLVEHLAMRRVRTTRYENNAATEVLHTSFDVTSGPENVVEHLRRVCVSLANLDTGPLRLERGVLLAEERGSEGPAVTAWLPSALWFGNRAFGLAGNVQLAAVHAGPDQVREWGARWFHRGNAALVLSGPPPAGLRLPLPGGPPRQPVAAQPFDLPTPAHTSIPNGVVGCALVDWTAETACAAGILIHRLTDRLRHLEGLVYDIALDHQVVDPDRAVLGFGTDVPDKHAGRVVEAIRAELAELGRGGPTEEELSADRAGLAEEIGSREFALYRAFDAAMSELTGWPSAAGHQSRVLAGLDPAAVAAAARDLAARLVLCAPERSVPRDLPELPGSPLPAPPGREVKRALVGATTPRNYRLVVGDDGLSTYFGPGSSPAAVVRFDDLAGVGIEHTDGQLPILHLFGRHGGAITVRPGDWRGGRALVRDLRARIDPAVCFETPEAMRMFEQS</sequence>
<name>A0ABU0EPP9_9PSEU</name>
<evidence type="ECO:0000313" key="3">
    <source>
        <dbReference type="Proteomes" id="UP001229651"/>
    </source>
</evidence>
<dbReference type="EMBL" id="JAUSUT010000001">
    <property type="protein sequence ID" value="MDQ0376960.1"/>
    <property type="molecule type" value="Genomic_DNA"/>
</dbReference>
<organism evidence="2 3">
    <name type="scientific">Amycolatopsis thermophila</name>
    <dbReference type="NCBI Taxonomy" id="206084"/>
    <lineage>
        <taxon>Bacteria</taxon>
        <taxon>Bacillati</taxon>
        <taxon>Actinomycetota</taxon>
        <taxon>Actinomycetes</taxon>
        <taxon>Pseudonocardiales</taxon>
        <taxon>Pseudonocardiaceae</taxon>
        <taxon>Amycolatopsis</taxon>
    </lineage>
</organism>
<dbReference type="Pfam" id="PF05193">
    <property type="entry name" value="Peptidase_M16_C"/>
    <property type="match status" value="1"/>
</dbReference>
<feature type="domain" description="Peptidase M16 C-terminal" evidence="1">
    <location>
        <begin position="237"/>
        <end position="309"/>
    </location>
</feature>
<protein>
    <recommendedName>
        <fullName evidence="1">Peptidase M16 C-terminal domain-containing protein</fullName>
    </recommendedName>
</protein>
<dbReference type="RefSeq" id="WP_306989063.1">
    <property type="nucleotide sequence ID" value="NZ_JAUSUT010000001.1"/>
</dbReference>
<dbReference type="Gene3D" id="3.30.830.10">
    <property type="entry name" value="Metalloenzyme, LuxS/M16 peptidase-like"/>
    <property type="match status" value="2"/>
</dbReference>
<keyword evidence="3" id="KW-1185">Reference proteome</keyword>
<evidence type="ECO:0000313" key="2">
    <source>
        <dbReference type="EMBL" id="MDQ0376960.1"/>
    </source>
</evidence>
<dbReference type="InterPro" id="IPR011249">
    <property type="entry name" value="Metalloenz_LuxS/M16"/>
</dbReference>
<reference evidence="2 3" key="1">
    <citation type="submission" date="2023-07" db="EMBL/GenBank/DDBJ databases">
        <title>Sequencing the genomes of 1000 actinobacteria strains.</title>
        <authorList>
            <person name="Klenk H.-P."/>
        </authorList>
    </citation>
    <scope>NUCLEOTIDE SEQUENCE [LARGE SCALE GENOMIC DNA]</scope>
    <source>
        <strain evidence="2 3">DSM 45805</strain>
    </source>
</reference>
<gene>
    <name evidence="2" type="ORF">FB470_000954</name>
</gene>
<proteinExistence type="predicted"/>
<dbReference type="InterPro" id="IPR007863">
    <property type="entry name" value="Peptidase_M16_C"/>
</dbReference>
<dbReference type="Proteomes" id="UP001229651">
    <property type="component" value="Unassembled WGS sequence"/>
</dbReference>
<accession>A0ABU0EPP9</accession>
<dbReference type="SUPFAM" id="SSF63411">
    <property type="entry name" value="LuxS/MPP-like metallohydrolase"/>
    <property type="match status" value="2"/>
</dbReference>
<comment type="caution">
    <text evidence="2">The sequence shown here is derived from an EMBL/GenBank/DDBJ whole genome shotgun (WGS) entry which is preliminary data.</text>
</comment>